<dbReference type="OrthoDB" id="9803333at2"/>
<reference evidence="2" key="2">
    <citation type="submission" date="2020-09" db="EMBL/GenBank/DDBJ databases">
        <authorList>
            <person name="Sun Q."/>
            <person name="Zhou Y."/>
        </authorList>
    </citation>
    <scope>NUCLEOTIDE SEQUENCE</scope>
    <source>
        <strain evidence="2">CGMCC 4.7679</strain>
    </source>
</reference>
<proteinExistence type="inferred from homology"/>
<protein>
    <submittedName>
        <fullName evidence="2">Short-chain dehydrogenase</fullName>
    </submittedName>
</protein>
<accession>A0A8H9M387</accession>
<dbReference type="RefSeq" id="WP_145936326.1">
    <property type="nucleotide sequence ID" value="NZ_BNAV01000001.1"/>
</dbReference>
<gene>
    <name evidence="2" type="ORF">GCM10017566_07250</name>
</gene>
<organism evidence="2 3">
    <name type="scientific">Amycolatopsis bartoniae</name>
    <dbReference type="NCBI Taxonomy" id="941986"/>
    <lineage>
        <taxon>Bacteria</taxon>
        <taxon>Bacillati</taxon>
        <taxon>Actinomycetota</taxon>
        <taxon>Actinomycetes</taxon>
        <taxon>Pseudonocardiales</taxon>
        <taxon>Pseudonocardiaceae</taxon>
        <taxon>Amycolatopsis</taxon>
    </lineage>
</organism>
<dbReference type="CDD" id="cd05233">
    <property type="entry name" value="SDR_c"/>
    <property type="match status" value="1"/>
</dbReference>
<evidence type="ECO:0000313" key="3">
    <source>
        <dbReference type="Proteomes" id="UP000658656"/>
    </source>
</evidence>
<keyword evidence="3" id="KW-1185">Reference proteome</keyword>
<dbReference type="EMBL" id="BNAV01000001">
    <property type="protein sequence ID" value="GHF36689.1"/>
    <property type="molecule type" value="Genomic_DNA"/>
</dbReference>
<dbReference type="PANTHER" id="PTHR42879">
    <property type="entry name" value="3-OXOACYL-(ACYL-CARRIER-PROTEIN) REDUCTASE"/>
    <property type="match status" value="1"/>
</dbReference>
<dbReference type="InterPro" id="IPR036291">
    <property type="entry name" value="NAD(P)-bd_dom_sf"/>
</dbReference>
<name>A0A8H9M387_9PSEU</name>
<reference evidence="2" key="1">
    <citation type="journal article" date="2014" name="Int. J. Syst. Evol. Microbiol.">
        <title>Complete genome sequence of Corynebacterium casei LMG S-19264T (=DSM 44701T), isolated from a smear-ripened cheese.</title>
        <authorList>
            <consortium name="US DOE Joint Genome Institute (JGI-PGF)"/>
            <person name="Walter F."/>
            <person name="Albersmeier A."/>
            <person name="Kalinowski J."/>
            <person name="Ruckert C."/>
        </authorList>
    </citation>
    <scope>NUCLEOTIDE SEQUENCE</scope>
    <source>
        <strain evidence="2">CGMCC 4.7679</strain>
    </source>
</reference>
<dbReference type="Proteomes" id="UP000658656">
    <property type="component" value="Unassembled WGS sequence"/>
</dbReference>
<dbReference type="InterPro" id="IPR002347">
    <property type="entry name" value="SDR_fam"/>
</dbReference>
<dbReference type="PRINTS" id="PR00081">
    <property type="entry name" value="GDHRDH"/>
</dbReference>
<evidence type="ECO:0000256" key="1">
    <source>
        <dbReference type="ARBA" id="ARBA00006484"/>
    </source>
</evidence>
<sequence>MDARPCVVITGAGGLMGSAVAATLAAEGYDLVLNDRREGSLLPVAKDAREAGARVATVTADISTVEGAQALTAAAHEQWAAVAGLVHVAGGIKGPVKNPVWSITPAEWARTMAVNADSIFHCVQAVLPDMMARRRGRIVAIGSTSWAGSPDHAHYAAAKAALVSFIRSVATQVGPYDVTANVIAPGGTVTFAADLPGFPTAAEWATRNPLGRPNSPEDIAGAVRFLLGPDARNISGQVLTVAGGLNPCL</sequence>
<dbReference type="Pfam" id="PF13561">
    <property type="entry name" value="adh_short_C2"/>
    <property type="match status" value="1"/>
</dbReference>
<dbReference type="Gene3D" id="3.40.50.720">
    <property type="entry name" value="NAD(P)-binding Rossmann-like Domain"/>
    <property type="match status" value="1"/>
</dbReference>
<dbReference type="AlphaFoldDB" id="A0A8H9M387"/>
<dbReference type="SUPFAM" id="SSF51735">
    <property type="entry name" value="NAD(P)-binding Rossmann-fold domains"/>
    <property type="match status" value="1"/>
</dbReference>
<evidence type="ECO:0000313" key="2">
    <source>
        <dbReference type="EMBL" id="GHF36689.1"/>
    </source>
</evidence>
<dbReference type="InterPro" id="IPR050259">
    <property type="entry name" value="SDR"/>
</dbReference>
<comment type="caution">
    <text evidence="2">The sequence shown here is derived from an EMBL/GenBank/DDBJ whole genome shotgun (WGS) entry which is preliminary data.</text>
</comment>
<comment type="similarity">
    <text evidence="1">Belongs to the short-chain dehydrogenases/reductases (SDR) family.</text>
</comment>
<dbReference type="PANTHER" id="PTHR42879:SF2">
    <property type="entry name" value="3-OXOACYL-[ACYL-CARRIER-PROTEIN] REDUCTASE FABG"/>
    <property type="match status" value="1"/>
</dbReference>